<feature type="domain" description="G-protein coupled receptors family 1 profile" evidence="15">
    <location>
        <begin position="55"/>
        <end position="332"/>
    </location>
</feature>
<evidence type="ECO:0000313" key="16">
    <source>
        <dbReference type="EMBL" id="KAJ8379954.1"/>
    </source>
</evidence>
<dbReference type="GO" id="GO:0007200">
    <property type="term" value="P:phospholipase C-activating G protein-coupled receptor signaling pathway"/>
    <property type="evidence" value="ECO:0007669"/>
    <property type="project" value="TreeGrafter"/>
</dbReference>
<proteinExistence type="inferred from homology"/>
<feature type="transmembrane region" description="Helical" evidence="14">
    <location>
        <begin position="195"/>
        <end position="216"/>
    </location>
</feature>
<sequence length="439" mass="49012">MSEYNVQMVTPGENMTPVSVPQNCSNCSQTPELNINKVVALGLILGIFILFGVLGNILVILSVVCHRHLRTVTHFLIVNLAVADLMLSSTVLPFSATLEILGYWVFGRTFCSIWAAMDVLCCTASIMSLCMISVDRYIGVSYPLRYPTIVTKRRGLLALVCMWVFSITISIGPVFGWKKDTPENDTTCGITEEPAYVIFSAVCSFYLPLTVILVMYCRVFSVARRETRSLKEGHKTEGVMLRIHRGNAAASEKQEATGTLTYFTLRLAKFSRQKKAAKTLGIVVGCFVLCWLPFFVVMPIGAIFPDHKPSETVFKITFWLGYFNSCINPMIYPCSSQEFKKAFQNVLRICCCICKPPLLQATTQGQIELNEPEGPWQQGPPSFFRGLGGRGRGRARQCKEPAQKMLLHQRGHTHPESRPIKATRSRHQANQEDPPALPV</sequence>
<keyword evidence="17" id="KW-1185">Reference proteome</keyword>
<dbReference type="SMART" id="SM01381">
    <property type="entry name" value="7TM_GPCR_Srsx"/>
    <property type="match status" value="1"/>
</dbReference>
<evidence type="ECO:0000256" key="10">
    <source>
        <dbReference type="ARBA" id="ARBA00023224"/>
    </source>
</evidence>
<dbReference type="GO" id="GO:0043410">
    <property type="term" value="P:positive regulation of MAPK cascade"/>
    <property type="evidence" value="ECO:0007669"/>
    <property type="project" value="TreeGrafter"/>
</dbReference>
<dbReference type="InterPro" id="IPR002233">
    <property type="entry name" value="ADR_fam"/>
</dbReference>
<dbReference type="PRINTS" id="PR00237">
    <property type="entry name" value="GPCRRHODOPSN"/>
</dbReference>
<dbReference type="SUPFAM" id="SSF81321">
    <property type="entry name" value="Family A G protein-coupled receptor-like"/>
    <property type="match status" value="1"/>
</dbReference>
<accession>A0A9Q1G9A3</accession>
<dbReference type="Gene3D" id="1.20.1070.10">
    <property type="entry name" value="Rhodopsin 7-helix transmembrane proteins"/>
    <property type="match status" value="1"/>
</dbReference>
<gene>
    <name evidence="16" type="ORF">SKAU_G00007320</name>
</gene>
<dbReference type="Pfam" id="PF00001">
    <property type="entry name" value="7tm_1"/>
    <property type="match status" value="1"/>
</dbReference>
<evidence type="ECO:0000256" key="7">
    <source>
        <dbReference type="ARBA" id="ARBA00023136"/>
    </source>
</evidence>
<dbReference type="EMBL" id="JAINUF010000001">
    <property type="protein sequence ID" value="KAJ8379954.1"/>
    <property type="molecule type" value="Genomic_DNA"/>
</dbReference>
<feature type="transmembrane region" description="Helical" evidence="14">
    <location>
        <begin position="279"/>
        <end position="304"/>
    </location>
</feature>
<evidence type="ECO:0000256" key="2">
    <source>
        <dbReference type="ARBA" id="ARBA00014216"/>
    </source>
</evidence>
<dbReference type="InterPro" id="IPR017452">
    <property type="entry name" value="GPCR_Rhodpsn_7TM"/>
</dbReference>
<keyword evidence="7 14" id="KW-0472">Membrane</keyword>
<dbReference type="PROSITE" id="PS00237">
    <property type="entry name" value="G_PROTEIN_RECEP_F1_1"/>
    <property type="match status" value="1"/>
</dbReference>
<dbReference type="PANTHER" id="PTHR24248:SF16">
    <property type="entry name" value="ALPHA-1A ADRENERGIC RECEPTOR"/>
    <property type="match status" value="1"/>
</dbReference>
<evidence type="ECO:0000256" key="14">
    <source>
        <dbReference type="SAM" id="Phobius"/>
    </source>
</evidence>
<reference evidence="16" key="1">
    <citation type="journal article" date="2023" name="Science">
        <title>Genome structures resolve the early diversification of teleost fishes.</title>
        <authorList>
            <person name="Parey E."/>
            <person name="Louis A."/>
            <person name="Montfort J."/>
            <person name="Bouchez O."/>
            <person name="Roques C."/>
            <person name="Iampietro C."/>
            <person name="Lluch J."/>
            <person name="Castinel A."/>
            <person name="Donnadieu C."/>
            <person name="Desvignes T."/>
            <person name="Floi Bucao C."/>
            <person name="Jouanno E."/>
            <person name="Wen M."/>
            <person name="Mejri S."/>
            <person name="Dirks R."/>
            <person name="Jansen H."/>
            <person name="Henkel C."/>
            <person name="Chen W.J."/>
            <person name="Zahm M."/>
            <person name="Cabau C."/>
            <person name="Klopp C."/>
            <person name="Thompson A.W."/>
            <person name="Robinson-Rechavi M."/>
            <person name="Braasch I."/>
            <person name="Lecointre G."/>
            <person name="Bobe J."/>
            <person name="Postlethwait J.H."/>
            <person name="Berthelot C."/>
            <person name="Roest Crollius H."/>
            <person name="Guiguen Y."/>
        </authorList>
    </citation>
    <scope>NUCLEOTIDE SEQUENCE</scope>
    <source>
        <strain evidence="16">WJC10195</strain>
    </source>
</reference>
<keyword evidence="9" id="KW-0325">Glycoprotein</keyword>
<dbReference type="InterPro" id="IPR000276">
    <property type="entry name" value="GPCR_Rhodpsn"/>
</dbReference>
<evidence type="ECO:0000256" key="5">
    <source>
        <dbReference type="ARBA" id="ARBA00022989"/>
    </source>
</evidence>
<keyword evidence="6 12" id="KW-0297">G-protein coupled receptor</keyword>
<dbReference type="PANTHER" id="PTHR24248">
    <property type="entry name" value="ADRENERGIC RECEPTOR-RELATED G-PROTEIN COUPLED RECEPTOR"/>
    <property type="match status" value="1"/>
</dbReference>
<dbReference type="GO" id="GO:0007204">
    <property type="term" value="P:positive regulation of cytosolic calcium ion concentration"/>
    <property type="evidence" value="ECO:0007669"/>
    <property type="project" value="TreeGrafter"/>
</dbReference>
<dbReference type="GO" id="GO:0007267">
    <property type="term" value="P:cell-cell signaling"/>
    <property type="evidence" value="ECO:0007669"/>
    <property type="project" value="TreeGrafter"/>
</dbReference>
<evidence type="ECO:0000256" key="8">
    <source>
        <dbReference type="ARBA" id="ARBA00023170"/>
    </source>
</evidence>
<evidence type="ECO:0000256" key="1">
    <source>
        <dbReference type="ARBA" id="ARBA00004651"/>
    </source>
</evidence>
<dbReference type="AlphaFoldDB" id="A0A9Q1G9A3"/>
<dbReference type="GO" id="GO:0071880">
    <property type="term" value="P:adenylate cyclase-activating adrenergic receptor signaling pathway"/>
    <property type="evidence" value="ECO:0007669"/>
    <property type="project" value="TreeGrafter"/>
</dbReference>
<protein>
    <recommendedName>
        <fullName evidence="2">Alpha-1A adrenergic receptor</fullName>
    </recommendedName>
    <alternativeName>
        <fullName evidence="11">Alpha-1A adrenoreceptor</fullName>
    </alternativeName>
</protein>
<evidence type="ECO:0000313" key="17">
    <source>
        <dbReference type="Proteomes" id="UP001152622"/>
    </source>
</evidence>
<evidence type="ECO:0000256" key="6">
    <source>
        <dbReference type="ARBA" id="ARBA00023040"/>
    </source>
</evidence>
<keyword evidence="3" id="KW-1003">Cell membrane</keyword>
<dbReference type="GO" id="GO:0005886">
    <property type="term" value="C:plasma membrane"/>
    <property type="evidence" value="ECO:0007669"/>
    <property type="project" value="UniProtKB-SubCell"/>
</dbReference>
<dbReference type="OrthoDB" id="5977853at2759"/>
<evidence type="ECO:0000256" key="11">
    <source>
        <dbReference type="ARBA" id="ARBA00032839"/>
    </source>
</evidence>
<evidence type="ECO:0000256" key="9">
    <source>
        <dbReference type="ARBA" id="ARBA00023180"/>
    </source>
</evidence>
<evidence type="ECO:0000256" key="3">
    <source>
        <dbReference type="ARBA" id="ARBA00022475"/>
    </source>
</evidence>
<comment type="subcellular location">
    <subcellularLocation>
        <location evidence="1">Cell membrane</location>
        <topology evidence="1">Multi-pass membrane protein</topology>
    </subcellularLocation>
</comment>
<dbReference type="PRINTS" id="PR01103">
    <property type="entry name" value="ADRENERGICR"/>
</dbReference>
<evidence type="ECO:0000256" key="13">
    <source>
        <dbReference type="SAM" id="MobiDB-lite"/>
    </source>
</evidence>
<feature type="transmembrane region" description="Helical" evidence="14">
    <location>
        <begin position="112"/>
        <end position="134"/>
    </location>
</feature>
<dbReference type="Proteomes" id="UP001152622">
    <property type="component" value="Chromosome 1"/>
</dbReference>
<keyword evidence="10 12" id="KW-0807">Transducer</keyword>
<feature type="transmembrane region" description="Helical" evidence="14">
    <location>
        <begin position="155"/>
        <end position="175"/>
    </location>
</feature>
<evidence type="ECO:0000256" key="12">
    <source>
        <dbReference type="RuleBase" id="RU000688"/>
    </source>
</evidence>
<dbReference type="PROSITE" id="PS50262">
    <property type="entry name" value="G_PROTEIN_RECEP_F1_2"/>
    <property type="match status" value="1"/>
</dbReference>
<feature type="transmembrane region" description="Helical" evidence="14">
    <location>
        <begin position="38"/>
        <end position="64"/>
    </location>
</feature>
<name>A0A9Q1G9A3_SYNKA</name>
<organism evidence="16 17">
    <name type="scientific">Synaphobranchus kaupii</name>
    <name type="common">Kaup's arrowtooth eel</name>
    <dbReference type="NCBI Taxonomy" id="118154"/>
    <lineage>
        <taxon>Eukaryota</taxon>
        <taxon>Metazoa</taxon>
        <taxon>Chordata</taxon>
        <taxon>Craniata</taxon>
        <taxon>Vertebrata</taxon>
        <taxon>Euteleostomi</taxon>
        <taxon>Actinopterygii</taxon>
        <taxon>Neopterygii</taxon>
        <taxon>Teleostei</taxon>
        <taxon>Anguilliformes</taxon>
        <taxon>Synaphobranchidae</taxon>
        <taxon>Synaphobranchus</taxon>
    </lineage>
</organism>
<comment type="caution">
    <text evidence="16">The sequence shown here is derived from an EMBL/GenBank/DDBJ whole genome shotgun (WGS) entry which is preliminary data.</text>
</comment>
<evidence type="ECO:0000259" key="15">
    <source>
        <dbReference type="PROSITE" id="PS50262"/>
    </source>
</evidence>
<evidence type="ECO:0000256" key="4">
    <source>
        <dbReference type="ARBA" id="ARBA00022692"/>
    </source>
</evidence>
<keyword evidence="8 12" id="KW-0675">Receptor</keyword>
<feature type="region of interest" description="Disordered" evidence="13">
    <location>
        <begin position="389"/>
        <end position="439"/>
    </location>
</feature>
<feature type="transmembrane region" description="Helical" evidence="14">
    <location>
        <begin position="76"/>
        <end position="106"/>
    </location>
</feature>
<keyword evidence="5 14" id="KW-1133">Transmembrane helix</keyword>
<comment type="similarity">
    <text evidence="12">Belongs to the G-protein coupled receptor 1 family.</text>
</comment>
<dbReference type="GO" id="GO:0004937">
    <property type="term" value="F:alpha1-adrenergic receptor activity"/>
    <property type="evidence" value="ECO:0007669"/>
    <property type="project" value="TreeGrafter"/>
</dbReference>
<keyword evidence="4 12" id="KW-0812">Transmembrane</keyword>